<dbReference type="Gene3D" id="3.40.50.150">
    <property type="entry name" value="Vaccinia Virus protein VP39"/>
    <property type="match status" value="1"/>
</dbReference>
<dbReference type="Pfam" id="PF07091">
    <property type="entry name" value="FmrO"/>
    <property type="match status" value="1"/>
</dbReference>
<gene>
    <name evidence="1" type="ORF">S01H1_51862</name>
</gene>
<protein>
    <submittedName>
        <fullName evidence="1">Uncharacterized protein</fullName>
    </submittedName>
</protein>
<name>X0WPC6_9ZZZZ</name>
<sequence>MSAEIEPIRRALTGSRKYRWLCEDTLARVADWAGRGGGSDKDVLKRAKRKLHQICGAYAHGFDPYAAAAELHDLPADPGPAAIRLACRKILNRHAATRERSEADLADLYESIFALTAPPRSVLDVGCGLHPFAIPWM</sequence>
<dbReference type="AlphaFoldDB" id="X0WPC6"/>
<reference evidence="1" key="1">
    <citation type="journal article" date="2014" name="Front. Microbiol.">
        <title>High frequency of phylogenetically diverse reductive dehalogenase-homologous genes in deep subseafloor sedimentary metagenomes.</title>
        <authorList>
            <person name="Kawai M."/>
            <person name="Futagami T."/>
            <person name="Toyoda A."/>
            <person name="Takaki Y."/>
            <person name="Nishi S."/>
            <person name="Hori S."/>
            <person name="Arai W."/>
            <person name="Tsubouchi T."/>
            <person name="Morono Y."/>
            <person name="Uchiyama I."/>
            <person name="Ito T."/>
            <person name="Fujiyama A."/>
            <person name="Inagaki F."/>
            <person name="Takami H."/>
        </authorList>
    </citation>
    <scope>NUCLEOTIDE SEQUENCE</scope>
    <source>
        <strain evidence="1">Expedition CK06-06</strain>
    </source>
</reference>
<evidence type="ECO:0000313" key="1">
    <source>
        <dbReference type="EMBL" id="GAG26373.1"/>
    </source>
</evidence>
<accession>X0WPC6</accession>
<dbReference type="InterPro" id="IPR025981">
    <property type="entry name" value="rRNA_MeTrfase"/>
</dbReference>
<dbReference type="Gene3D" id="1.10.8.10">
    <property type="entry name" value="DNA helicase RuvA subunit, C-terminal domain"/>
    <property type="match status" value="1"/>
</dbReference>
<organism evidence="1">
    <name type="scientific">marine sediment metagenome</name>
    <dbReference type="NCBI Taxonomy" id="412755"/>
    <lineage>
        <taxon>unclassified sequences</taxon>
        <taxon>metagenomes</taxon>
        <taxon>ecological metagenomes</taxon>
    </lineage>
</organism>
<proteinExistence type="predicted"/>
<feature type="non-terminal residue" evidence="1">
    <location>
        <position position="137"/>
    </location>
</feature>
<dbReference type="InterPro" id="IPR029063">
    <property type="entry name" value="SAM-dependent_MTases_sf"/>
</dbReference>
<dbReference type="EMBL" id="BARS01033496">
    <property type="protein sequence ID" value="GAG26373.1"/>
    <property type="molecule type" value="Genomic_DNA"/>
</dbReference>
<comment type="caution">
    <text evidence="1">The sequence shown here is derived from an EMBL/GenBank/DDBJ whole genome shotgun (WGS) entry which is preliminary data.</text>
</comment>